<name>A0A0J9E374_9RHOB</name>
<gene>
    <name evidence="1" type="ORF">AIOL_002171</name>
</gene>
<proteinExistence type="predicted"/>
<keyword evidence="2" id="KW-1185">Reference proteome</keyword>
<organism evidence="1 2">
    <name type="scientific">Candidatus Rhodobacter oscarellae</name>
    <dbReference type="NCBI Taxonomy" id="1675527"/>
    <lineage>
        <taxon>Bacteria</taxon>
        <taxon>Pseudomonadati</taxon>
        <taxon>Pseudomonadota</taxon>
        <taxon>Alphaproteobacteria</taxon>
        <taxon>Rhodobacterales</taxon>
        <taxon>Rhodobacter group</taxon>
        <taxon>Rhodobacter</taxon>
    </lineage>
</organism>
<dbReference type="AlphaFoldDB" id="A0A0J9E374"/>
<dbReference type="STRING" id="1675527.AIOL_002171"/>
<sequence>MLDKMDAGNSAVAQTINDLNAGWRNQVTTVLGVDSTNFQLAQGTLGLQTSDSSGLFLMADAVPPVSTTAYFDASGKNKRSTAYNQLLHALNLSTASDLRDALGDMYSKWIDYRNDASNWKPDTTQRQLFNQFANRYLDPVVKNAGDQVFALAESEPLTIALNNFVNTSFYQEFKDSAGDPVSLPKYSGTVDAAKAAINGGGGPVTIDYNSATADTSSNGTTVHGSASGFYSIFSGGASVDFQSLNELATSSNFSIKGTIGKYGTMTTQAAQWYDGSQVSRSYNAKNDYDVWDKNSNQGDWDSFFSENGSLARRVSQLLLVSDYDLTVTSSASYSKSDYQKISTEARFGVWPFFSGTAKATHEQKFTHNEDGSFSVRYKLDKGKTQIWGATIQSAPN</sequence>
<evidence type="ECO:0000313" key="1">
    <source>
        <dbReference type="EMBL" id="KMW57210.1"/>
    </source>
</evidence>
<dbReference type="Proteomes" id="UP000037178">
    <property type="component" value="Unassembled WGS sequence"/>
</dbReference>
<protein>
    <submittedName>
        <fullName evidence="1">Uncharacterized protein</fullName>
    </submittedName>
</protein>
<reference evidence="1 2" key="1">
    <citation type="submission" date="2015-06" db="EMBL/GenBank/DDBJ databases">
        <title>Draft genome sequence of an Alphaproteobacteria species associated to the Mediterranean sponge Oscarella lobularis.</title>
        <authorList>
            <person name="Jourda C."/>
            <person name="Santini S."/>
            <person name="Claverie J.-M."/>
        </authorList>
    </citation>
    <scope>NUCLEOTIDE SEQUENCE [LARGE SCALE GENOMIC DNA]</scope>
    <source>
        <strain evidence="1">IGS</strain>
    </source>
</reference>
<accession>A0A0J9E374</accession>
<dbReference type="PATRIC" id="fig|1675527.3.peg.2287"/>
<comment type="caution">
    <text evidence="1">The sequence shown here is derived from an EMBL/GenBank/DDBJ whole genome shotgun (WGS) entry which is preliminary data.</text>
</comment>
<evidence type="ECO:0000313" key="2">
    <source>
        <dbReference type="Proteomes" id="UP000037178"/>
    </source>
</evidence>
<dbReference type="EMBL" id="LFTY01000002">
    <property type="protein sequence ID" value="KMW57210.1"/>
    <property type="molecule type" value="Genomic_DNA"/>
</dbReference>